<evidence type="ECO:0000313" key="6">
    <source>
        <dbReference type="EMBL" id="MFC3052912.1"/>
    </source>
</evidence>
<evidence type="ECO:0000256" key="3">
    <source>
        <dbReference type="PROSITE-ProRule" id="PRU10038"/>
    </source>
</evidence>
<feature type="signal peptide" evidence="4">
    <location>
        <begin position="1"/>
        <end position="26"/>
    </location>
</feature>
<dbReference type="PANTHER" id="PTHR48081:SF8">
    <property type="entry name" value="ALPHA_BETA HYDROLASE FOLD-3 DOMAIN-CONTAINING PROTEIN-RELATED"/>
    <property type="match status" value="1"/>
</dbReference>
<dbReference type="InterPro" id="IPR050300">
    <property type="entry name" value="GDXG_lipolytic_enzyme"/>
</dbReference>
<evidence type="ECO:0000256" key="1">
    <source>
        <dbReference type="ARBA" id="ARBA00010515"/>
    </source>
</evidence>
<reference evidence="7" key="1">
    <citation type="journal article" date="2019" name="Int. J. Syst. Evol. Microbiol.">
        <title>The Global Catalogue of Microorganisms (GCM) 10K type strain sequencing project: providing services to taxonomists for standard genome sequencing and annotation.</title>
        <authorList>
            <consortium name="The Broad Institute Genomics Platform"/>
            <consortium name="The Broad Institute Genome Sequencing Center for Infectious Disease"/>
            <person name="Wu L."/>
            <person name="Ma J."/>
        </authorList>
    </citation>
    <scope>NUCLEOTIDE SEQUENCE [LARGE SCALE GENOMIC DNA]</scope>
    <source>
        <strain evidence="7">KCTC 62164</strain>
    </source>
</reference>
<protein>
    <submittedName>
        <fullName evidence="6">Alpha/beta hydrolase</fullName>
    </submittedName>
</protein>
<keyword evidence="7" id="KW-1185">Reference proteome</keyword>
<evidence type="ECO:0000256" key="4">
    <source>
        <dbReference type="SAM" id="SignalP"/>
    </source>
</evidence>
<feature type="domain" description="Alpha/beta hydrolase fold-3" evidence="5">
    <location>
        <begin position="161"/>
        <end position="368"/>
    </location>
</feature>
<feature type="active site" evidence="3">
    <location>
        <position position="239"/>
    </location>
</feature>
<dbReference type="PANTHER" id="PTHR48081">
    <property type="entry name" value="AB HYDROLASE SUPERFAMILY PROTEIN C4A8.06C"/>
    <property type="match status" value="1"/>
</dbReference>
<sequence length="394" mass="44404">MHYNFLTCIKLAGLTAVLLLSAPARADDPSFVDTLSEKAKKERAYFEQPNAYFIEKLEEPAVVIDGQTLHPKLQYEFQERTKSRKKKNIDYNKWLFETFATPEGKKWLLDAAEENWVKMAEDVGPMAKTENVTITGPYGDLRVKVYWPENPDTMKEPKPGLLYFHGGGFLMSTIESVEPQAKILAKEGDMIVISVNYNLAPDYPFPAAHFDAFTAYEWVVENAKKLGINPGQIGVAGDSAGGNLAISIADMEAKTGGHRPKAQLLYYPFTDAYYMEYPSYELFGDGFGLDKHFMKTATEMFLKRPEDKDHPWLNLVRSVDFAEQPITLVATAGFDPIRDQGRVFADKLKDAGIKVVYKHYPSLNHGFLEASHAIDDARTACFETARLMGQLLRE</sequence>
<dbReference type="Gene3D" id="3.40.50.1820">
    <property type="entry name" value="alpha/beta hydrolase"/>
    <property type="match status" value="1"/>
</dbReference>
<evidence type="ECO:0000259" key="5">
    <source>
        <dbReference type="Pfam" id="PF07859"/>
    </source>
</evidence>
<dbReference type="SUPFAM" id="SSF53474">
    <property type="entry name" value="alpha/beta-Hydrolases"/>
    <property type="match status" value="1"/>
</dbReference>
<dbReference type="InterPro" id="IPR013094">
    <property type="entry name" value="AB_hydrolase_3"/>
</dbReference>
<evidence type="ECO:0000256" key="2">
    <source>
        <dbReference type="ARBA" id="ARBA00022801"/>
    </source>
</evidence>
<dbReference type="Proteomes" id="UP001595444">
    <property type="component" value="Unassembled WGS sequence"/>
</dbReference>
<keyword evidence="4" id="KW-0732">Signal</keyword>
<dbReference type="RefSeq" id="WP_194213454.1">
    <property type="nucleotide sequence ID" value="NZ_CP061205.1"/>
</dbReference>
<keyword evidence="2 6" id="KW-0378">Hydrolase</keyword>
<gene>
    <name evidence="6" type="ORF">ACFOKA_13435</name>
</gene>
<dbReference type="Pfam" id="PF07859">
    <property type="entry name" value="Abhydrolase_3"/>
    <property type="match status" value="1"/>
</dbReference>
<dbReference type="PROSITE" id="PS01174">
    <property type="entry name" value="LIPASE_GDXG_SER"/>
    <property type="match status" value="1"/>
</dbReference>
<dbReference type="EMBL" id="JBHRSL010000010">
    <property type="protein sequence ID" value="MFC3052912.1"/>
    <property type="molecule type" value="Genomic_DNA"/>
</dbReference>
<dbReference type="InterPro" id="IPR033140">
    <property type="entry name" value="Lipase_GDXG_put_SER_AS"/>
</dbReference>
<evidence type="ECO:0000313" key="7">
    <source>
        <dbReference type="Proteomes" id="UP001595444"/>
    </source>
</evidence>
<name>A0ABV7D7F6_9PROT</name>
<proteinExistence type="inferred from homology"/>
<comment type="caution">
    <text evidence="6">The sequence shown here is derived from an EMBL/GenBank/DDBJ whole genome shotgun (WGS) entry which is preliminary data.</text>
</comment>
<comment type="similarity">
    <text evidence="1">Belongs to the 'GDXG' lipolytic enzyme family.</text>
</comment>
<accession>A0ABV7D7F6</accession>
<organism evidence="6 7">
    <name type="scientific">Kordiimonas pumila</name>
    <dbReference type="NCBI Taxonomy" id="2161677"/>
    <lineage>
        <taxon>Bacteria</taxon>
        <taxon>Pseudomonadati</taxon>
        <taxon>Pseudomonadota</taxon>
        <taxon>Alphaproteobacteria</taxon>
        <taxon>Kordiimonadales</taxon>
        <taxon>Kordiimonadaceae</taxon>
        <taxon>Kordiimonas</taxon>
    </lineage>
</organism>
<feature type="chain" id="PRO_5045769713" evidence="4">
    <location>
        <begin position="27"/>
        <end position="394"/>
    </location>
</feature>
<dbReference type="GO" id="GO:0016787">
    <property type="term" value="F:hydrolase activity"/>
    <property type="evidence" value="ECO:0007669"/>
    <property type="project" value="UniProtKB-KW"/>
</dbReference>
<dbReference type="InterPro" id="IPR029058">
    <property type="entry name" value="AB_hydrolase_fold"/>
</dbReference>